<dbReference type="EMBL" id="JACEIK010003764">
    <property type="protein sequence ID" value="MCD9643039.1"/>
    <property type="molecule type" value="Genomic_DNA"/>
</dbReference>
<feature type="compositionally biased region" description="Low complexity" evidence="2">
    <location>
        <begin position="251"/>
        <end position="262"/>
    </location>
</feature>
<evidence type="ECO:0000313" key="4">
    <source>
        <dbReference type="Proteomes" id="UP000823775"/>
    </source>
</evidence>
<dbReference type="Proteomes" id="UP000823775">
    <property type="component" value="Unassembled WGS sequence"/>
</dbReference>
<name>A0ABS8V8H5_DATST</name>
<sequence length="280" mass="31861">MRNQKEKMVKLTLMDKSDIDSKSDSSEQMSIEKVKMLKFFSNLKSDYNVLKREKIESKNAIKILNTEINNLEETASVQKTENRKLMETVSSLKAEINTIKEGKTSNNEIIINDQGFHEAEIASLKKELCKEKKKSSKFQVTLNQENYDIALMKWNKSFEALTWLNENHNRAKTGLDYKNKPVKWDRKRKYVDLPENEEELEIGLVPSLTNQVSATAQNEGTLLEIDSLNVPSEPRQELKNSGGTIPEIVVSSKEGTGEGTSSDPVPETQNDNPQELILRP</sequence>
<gene>
    <name evidence="3" type="ORF">HAX54_030143</name>
</gene>
<organism evidence="3 4">
    <name type="scientific">Datura stramonium</name>
    <name type="common">Jimsonweed</name>
    <name type="synonym">Common thornapple</name>
    <dbReference type="NCBI Taxonomy" id="4076"/>
    <lineage>
        <taxon>Eukaryota</taxon>
        <taxon>Viridiplantae</taxon>
        <taxon>Streptophyta</taxon>
        <taxon>Embryophyta</taxon>
        <taxon>Tracheophyta</taxon>
        <taxon>Spermatophyta</taxon>
        <taxon>Magnoliopsida</taxon>
        <taxon>eudicotyledons</taxon>
        <taxon>Gunneridae</taxon>
        <taxon>Pentapetalae</taxon>
        <taxon>asterids</taxon>
        <taxon>lamiids</taxon>
        <taxon>Solanales</taxon>
        <taxon>Solanaceae</taxon>
        <taxon>Solanoideae</taxon>
        <taxon>Datureae</taxon>
        <taxon>Datura</taxon>
    </lineage>
</organism>
<evidence type="ECO:0000313" key="3">
    <source>
        <dbReference type="EMBL" id="MCD9643039.1"/>
    </source>
</evidence>
<evidence type="ECO:0000256" key="2">
    <source>
        <dbReference type="SAM" id="MobiDB-lite"/>
    </source>
</evidence>
<accession>A0ABS8V8H5</accession>
<keyword evidence="1" id="KW-0175">Coiled coil</keyword>
<feature type="coiled-coil region" evidence="1">
    <location>
        <begin position="54"/>
        <end position="88"/>
    </location>
</feature>
<reference evidence="3 4" key="1">
    <citation type="journal article" date="2021" name="BMC Genomics">
        <title>Datura genome reveals duplications of psychoactive alkaloid biosynthetic genes and high mutation rate following tissue culture.</title>
        <authorList>
            <person name="Rajewski A."/>
            <person name="Carter-House D."/>
            <person name="Stajich J."/>
            <person name="Litt A."/>
        </authorList>
    </citation>
    <scope>NUCLEOTIDE SEQUENCE [LARGE SCALE GENOMIC DNA]</scope>
    <source>
        <strain evidence="3">AR-01</strain>
    </source>
</reference>
<comment type="caution">
    <text evidence="3">The sequence shown here is derived from an EMBL/GenBank/DDBJ whole genome shotgun (WGS) entry which is preliminary data.</text>
</comment>
<feature type="region of interest" description="Disordered" evidence="2">
    <location>
        <begin position="233"/>
        <end position="280"/>
    </location>
</feature>
<evidence type="ECO:0000256" key="1">
    <source>
        <dbReference type="SAM" id="Coils"/>
    </source>
</evidence>
<protein>
    <submittedName>
        <fullName evidence="3">Uncharacterized protein</fullName>
    </submittedName>
</protein>
<keyword evidence="4" id="KW-1185">Reference proteome</keyword>
<proteinExistence type="predicted"/>